<keyword evidence="3" id="KW-1185">Reference proteome</keyword>
<reference evidence="2" key="1">
    <citation type="submission" date="2016-04" db="EMBL/GenBank/DDBJ databases">
        <authorList>
            <person name="Evans L.H."/>
            <person name="Alamgir A."/>
            <person name="Owens N."/>
            <person name="Weber N.D."/>
            <person name="Virtaneva K."/>
            <person name="Barbian K."/>
            <person name="Babar A."/>
            <person name="Rosenke K."/>
        </authorList>
    </citation>
    <scope>NUCLEOTIDE SEQUENCE [LARGE SCALE GENOMIC DNA]</scope>
    <source>
        <strain evidence="2">CBS 101.48</strain>
    </source>
</reference>
<dbReference type="InParanoid" id="A0A168R1D0"/>
<feature type="compositionally biased region" description="Low complexity" evidence="1">
    <location>
        <begin position="32"/>
        <end position="51"/>
    </location>
</feature>
<feature type="region of interest" description="Disordered" evidence="1">
    <location>
        <begin position="1"/>
        <end position="57"/>
    </location>
</feature>
<proteinExistence type="predicted"/>
<dbReference type="EMBL" id="LT554481">
    <property type="protein sequence ID" value="SAM05934.1"/>
    <property type="molecule type" value="Genomic_DNA"/>
</dbReference>
<dbReference type="OrthoDB" id="2265153at2759"/>
<name>A0A168R1D0_ABSGL</name>
<evidence type="ECO:0000313" key="2">
    <source>
        <dbReference type="EMBL" id="SAM05934.1"/>
    </source>
</evidence>
<sequence>MEYQSLMSTDDQHNEKNSDYLLPPRSYGAMLTSKHSFSSSSSSNFPTRKSSTQISPNDDDQSLYLLWTHQLLVERGFTPSPIATKDDDGASSVSSISLDHDDNDISLLFSTPPSVSSPSYTNSSSGMFMDASAKADPVTRASSISSSSSSSTTSSLYSTYTFFSWLSYCFPK</sequence>
<protein>
    <submittedName>
        <fullName evidence="2">Uncharacterized protein</fullName>
    </submittedName>
</protein>
<organism evidence="2">
    <name type="scientific">Absidia glauca</name>
    <name type="common">Pin mould</name>
    <dbReference type="NCBI Taxonomy" id="4829"/>
    <lineage>
        <taxon>Eukaryota</taxon>
        <taxon>Fungi</taxon>
        <taxon>Fungi incertae sedis</taxon>
        <taxon>Mucoromycota</taxon>
        <taxon>Mucoromycotina</taxon>
        <taxon>Mucoromycetes</taxon>
        <taxon>Mucorales</taxon>
        <taxon>Cunninghamellaceae</taxon>
        <taxon>Absidia</taxon>
    </lineage>
</organism>
<dbReference type="Proteomes" id="UP000078561">
    <property type="component" value="Unassembled WGS sequence"/>
</dbReference>
<evidence type="ECO:0000313" key="3">
    <source>
        <dbReference type="Proteomes" id="UP000078561"/>
    </source>
</evidence>
<evidence type="ECO:0000256" key="1">
    <source>
        <dbReference type="SAM" id="MobiDB-lite"/>
    </source>
</evidence>
<dbReference type="AlphaFoldDB" id="A0A168R1D0"/>
<accession>A0A168R1D0</accession>
<gene>
    <name evidence="2" type="primary">ABSGL_11809.1 scaffold 12340</name>
</gene>
<dbReference type="OMA" id="IKACFAC"/>